<feature type="chain" id="PRO_5047135561" evidence="1">
    <location>
        <begin position="22"/>
        <end position="295"/>
    </location>
</feature>
<evidence type="ECO:0000313" key="2">
    <source>
        <dbReference type="EMBL" id="MCL6697898.1"/>
    </source>
</evidence>
<keyword evidence="1" id="KW-0732">Signal</keyword>
<organism evidence="2 3">
    <name type="scientific">Sphingomonas caseinilyticus</name>
    <dbReference type="NCBI Taxonomy" id="2908205"/>
    <lineage>
        <taxon>Bacteria</taxon>
        <taxon>Pseudomonadati</taxon>
        <taxon>Pseudomonadota</taxon>
        <taxon>Alphaproteobacteria</taxon>
        <taxon>Sphingomonadales</taxon>
        <taxon>Sphingomonadaceae</taxon>
        <taxon>Sphingomonas</taxon>
    </lineage>
</organism>
<evidence type="ECO:0000313" key="3">
    <source>
        <dbReference type="Proteomes" id="UP001203410"/>
    </source>
</evidence>
<keyword evidence="3" id="KW-1185">Reference proteome</keyword>
<name>A0ABT0RST5_9SPHN</name>
<feature type="signal peptide" evidence="1">
    <location>
        <begin position="1"/>
        <end position="21"/>
    </location>
</feature>
<proteinExistence type="predicted"/>
<protein>
    <submittedName>
        <fullName evidence="2">TraB/GumN family protein</fullName>
    </submittedName>
</protein>
<gene>
    <name evidence="2" type="ORF">LZ496_03755</name>
</gene>
<dbReference type="PANTHER" id="PTHR40590:SF1">
    <property type="entry name" value="CYTOPLASMIC PROTEIN"/>
    <property type="match status" value="1"/>
</dbReference>
<dbReference type="InterPro" id="IPR047111">
    <property type="entry name" value="YbaP-like"/>
</dbReference>
<accession>A0ABT0RST5</accession>
<dbReference type="PANTHER" id="PTHR40590">
    <property type="entry name" value="CYTOPLASMIC PROTEIN-RELATED"/>
    <property type="match status" value="1"/>
</dbReference>
<dbReference type="Pfam" id="PF01963">
    <property type="entry name" value="TraB_PrgY_gumN"/>
    <property type="match status" value="1"/>
</dbReference>
<dbReference type="Proteomes" id="UP001203410">
    <property type="component" value="Unassembled WGS sequence"/>
</dbReference>
<evidence type="ECO:0000256" key="1">
    <source>
        <dbReference type="SAM" id="SignalP"/>
    </source>
</evidence>
<dbReference type="EMBL" id="JAMGBA010000001">
    <property type="protein sequence ID" value="MCL6697898.1"/>
    <property type="molecule type" value="Genomic_DNA"/>
</dbReference>
<dbReference type="RefSeq" id="WP_249903244.1">
    <property type="nucleotide sequence ID" value="NZ_JAMGBA010000001.1"/>
</dbReference>
<dbReference type="CDD" id="cd14789">
    <property type="entry name" value="Tiki"/>
    <property type="match status" value="1"/>
</dbReference>
<sequence>MKNFRLWAATAALCFAAPVAAATPALPDADPAMWKVADEDTTIYLFGTFHALDGKSDWFNDEVKAAFDKSDELVIEALVPEDPGTMQPIVMKYALDSSGKPLSSKLSPEGQKQLAAGLAAMGAPPTAFDKFKPFFASLTFAAVGMQKMGLAADKGAEQSLRSAAKTAGKPVSAIEDVEFQIGMFDRIPEAEQLAMLEELLKSMDEIPTEMAQLLSAWNRGDAESFKAFMDKSEGQGPAAYKVIFSDRNATWAEWIDKRLDKPGTVFMAVGTGHLAGKDSVQQMLEQRKIKAVRAN</sequence>
<comment type="caution">
    <text evidence="2">The sequence shown here is derived from an EMBL/GenBank/DDBJ whole genome shotgun (WGS) entry which is preliminary data.</text>
</comment>
<reference evidence="2 3" key="1">
    <citation type="submission" date="2022-05" db="EMBL/GenBank/DDBJ databases">
        <authorList>
            <person name="Jo J.-H."/>
            <person name="Im W.-T."/>
        </authorList>
    </citation>
    <scope>NUCLEOTIDE SEQUENCE [LARGE SCALE GENOMIC DNA]</scope>
    <source>
        <strain evidence="2 3">NSE70-1</strain>
    </source>
</reference>
<dbReference type="InterPro" id="IPR002816">
    <property type="entry name" value="TraB/PrgY/GumN_fam"/>
</dbReference>